<dbReference type="Proteomes" id="UP000288216">
    <property type="component" value="Unassembled WGS sequence"/>
</dbReference>
<evidence type="ECO:0000313" key="3">
    <source>
        <dbReference type="EMBL" id="GCB80404.1"/>
    </source>
</evidence>
<name>A0A401Q4U9_SCYTO</name>
<dbReference type="OMA" id="MFELVTH"/>
<dbReference type="GO" id="GO:0007165">
    <property type="term" value="P:signal transduction"/>
    <property type="evidence" value="ECO:0007669"/>
    <property type="project" value="InterPro"/>
</dbReference>
<feature type="domain" description="Ras-associating" evidence="2">
    <location>
        <begin position="83"/>
        <end position="122"/>
    </location>
</feature>
<dbReference type="SUPFAM" id="SSF54236">
    <property type="entry name" value="Ubiquitin-like"/>
    <property type="match status" value="1"/>
</dbReference>
<dbReference type="EMBL" id="BFAA01009637">
    <property type="protein sequence ID" value="GCB80404.1"/>
    <property type="molecule type" value="Genomic_DNA"/>
</dbReference>
<evidence type="ECO:0000259" key="2">
    <source>
        <dbReference type="PROSITE" id="PS50200"/>
    </source>
</evidence>
<dbReference type="InterPro" id="IPR000159">
    <property type="entry name" value="RA_dom"/>
</dbReference>
<dbReference type="STRING" id="75743.A0A401Q4U9"/>
<dbReference type="Pfam" id="PF00788">
    <property type="entry name" value="RA"/>
    <property type="match status" value="1"/>
</dbReference>
<dbReference type="AlphaFoldDB" id="A0A401Q4U9"/>
<gene>
    <name evidence="3" type="ORF">scyTo_0016191</name>
</gene>
<keyword evidence="4" id="KW-1185">Reference proteome</keyword>
<dbReference type="Gene3D" id="3.10.20.90">
    <property type="entry name" value="Phosphatidylinositol 3-kinase Catalytic Subunit, Chain A, domain 1"/>
    <property type="match status" value="1"/>
</dbReference>
<evidence type="ECO:0000256" key="1">
    <source>
        <dbReference type="SAM" id="MobiDB-lite"/>
    </source>
</evidence>
<dbReference type="OrthoDB" id="3908708at2759"/>
<comment type="caution">
    <text evidence="3">The sequence shown here is derived from an EMBL/GenBank/DDBJ whole genome shotgun (WGS) entry which is preliminary data.</text>
</comment>
<feature type="compositionally biased region" description="Basic and acidic residues" evidence="1">
    <location>
        <begin position="55"/>
        <end position="70"/>
    </location>
</feature>
<accession>A0A401Q4U9</accession>
<evidence type="ECO:0000313" key="4">
    <source>
        <dbReference type="Proteomes" id="UP000288216"/>
    </source>
</evidence>
<organism evidence="3 4">
    <name type="scientific">Scyliorhinus torazame</name>
    <name type="common">Cloudy catshark</name>
    <name type="synonym">Catulus torazame</name>
    <dbReference type="NCBI Taxonomy" id="75743"/>
    <lineage>
        <taxon>Eukaryota</taxon>
        <taxon>Metazoa</taxon>
        <taxon>Chordata</taxon>
        <taxon>Craniata</taxon>
        <taxon>Vertebrata</taxon>
        <taxon>Chondrichthyes</taxon>
        <taxon>Elasmobranchii</taxon>
        <taxon>Galeomorphii</taxon>
        <taxon>Galeoidea</taxon>
        <taxon>Carcharhiniformes</taxon>
        <taxon>Scyliorhinidae</taxon>
        <taxon>Scyliorhinus</taxon>
    </lineage>
</organism>
<reference evidence="3 4" key="1">
    <citation type="journal article" date="2018" name="Nat. Ecol. Evol.">
        <title>Shark genomes provide insights into elasmobranch evolution and the origin of vertebrates.</title>
        <authorList>
            <person name="Hara Y"/>
            <person name="Yamaguchi K"/>
            <person name="Onimaru K"/>
            <person name="Kadota M"/>
            <person name="Koyanagi M"/>
            <person name="Keeley SD"/>
            <person name="Tatsumi K"/>
            <person name="Tanaka K"/>
            <person name="Motone F"/>
            <person name="Kageyama Y"/>
            <person name="Nozu R"/>
            <person name="Adachi N"/>
            <person name="Nishimura O"/>
            <person name="Nakagawa R"/>
            <person name="Tanegashima C"/>
            <person name="Kiyatake I"/>
            <person name="Matsumoto R"/>
            <person name="Murakumo K"/>
            <person name="Nishida K"/>
            <person name="Terakita A"/>
            <person name="Kuratani S"/>
            <person name="Sato K"/>
            <person name="Hyodo S Kuraku.S."/>
        </authorList>
    </citation>
    <scope>NUCLEOTIDE SEQUENCE [LARGE SCALE GENOMIC DNA]</scope>
</reference>
<sequence>MFELVTHQTKVHLASWSSSSDTTFKSTESFGVRQPARNKIKRHNRSLATVFRGRSFKDEKSDNEEGRDAATDDPTELSTQVTAPGVLKIFGDEICAGANYKSVLATPCSSALELVKEALERLVLAVPSILGFGIQHKTWQKITLGRKAI</sequence>
<proteinExistence type="predicted"/>
<feature type="region of interest" description="Disordered" evidence="1">
    <location>
        <begin position="52"/>
        <end position="77"/>
    </location>
</feature>
<dbReference type="PROSITE" id="PS50200">
    <property type="entry name" value="RA"/>
    <property type="match status" value="1"/>
</dbReference>
<dbReference type="InterPro" id="IPR029071">
    <property type="entry name" value="Ubiquitin-like_domsf"/>
</dbReference>
<protein>
    <recommendedName>
        <fullName evidence="2">Ras-associating domain-containing protein</fullName>
    </recommendedName>
</protein>